<evidence type="ECO:0000256" key="6">
    <source>
        <dbReference type="ARBA" id="ARBA00023180"/>
    </source>
</evidence>
<evidence type="ECO:0000313" key="11">
    <source>
        <dbReference type="Proteomes" id="UP000321570"/>
    </source>
</evidence>
<evidence type="ECO:0000256" key="5">
    <source>
        <dbReference type="ARBA" id="ARBA00023136"/>
    </source>
</evidence>
<dbReference type="Pfam" id="PF05478">
    <property type="entry name" value="Prominin"/>
    <property type="match status" value="1"/>
</dbReference>
<feature type="transmembrane region" description="Helical" evidence="8">
    <location>
        <begin position="138"/>
        <end position="162"/>
    </location>
</feature>
<dbReference type="EMBL" id="CABIJS010000233">
    <property type="protein sequence ID" value="VUZ47313.1"/>
    <property type="molecule type" value="Genomic_DNA"/>
</dbReference>
<dbReference type="Proteomes" id="UP000321570">
    <property type="component" value="Unassembled WGS sequence"/>
</dbReference>
<reference evidence="10 11" key="1">
    <citation type="submission" date="2019-07" db="EMBL/GenBank/DDBJ databases">
        <authorList>
            <person name="Jastrzebski P J."/>
            <person name="Paukszto L."/>
            <person name="Jastrzebski P J."/>
        </authorList>
    </citation>
    <scope>NUCLEOTIDE SEQUENCE [LARGE SCALE GENOMIC DNA]</scope>
    <source>
        <strain evidence="10 11">WMS-il1</strain>
    </source>
</reference>
<proteinExistence type="inferred from homology"/>
<dbReference type="AlphaFoldDB" id="A0A564YL07"/>
<dbReference type="InterPro" id="IPR008795">
    <property type="entry name" value="Prominin"/>
</dbReference>
<keyword evidence="5 8" id="KW-0472">Membrane</keyword>
<evidence type="ECO:0000256" key="3">
    <source>
        <dbReference type="ARBA" id="ARBA00022692"/>
    </source>
</evidence>
<organism evidence="10 11">
    <name type="scientific">Hymenolepis diminuta</name>
    <name type="common">Rat tapeworm</name>
    <dbReference type="NCBI Taxonomy" id="6216"/>
    <lineage>
        <taxon>Eukaryota</taxon>
        <taxon>Metazoa</taxon>
        <taxon>Spiralia</taxon>
        <taxon>Lophotrochozoa</taxon>
        <taxon>Platyhelminthes</taxon>
        <taxon>Cestoda</taxon>
        <taxon>Eucestoda</taxon>
        <taxon>Cyclophyllidea</taxon>
        <taxon>Hymenolepididae</taxon>
        <taxon>Hymenolepis</taxon>
    </lineage>
</organism>
<feature type="region of interest" description="Disordered" evidence="7">
    <location>
        <begin position="804"/>
        <end position="849"/>
    </location>
</feature>
<comment type="subcellular location">
    <subcellularLocation>
        <location evidence="1">Membrane</location>
        <topology evidence="1">Multi-pass membrane protein</topology>
    </subcellularLocation>
</comment>
<evidence type="ECO:0000256" key="2">
    <source>
        <dbReference type="ARBA" id="ARBA00006058"/>
    </source>
</evidence>
<evidence type="ECO:0008006" key="12">
    <source>
        <dbReference type="Google" id="ProtNLM"/>
    </source>
</evidence>
<comment type="similarity">
    <text evidence="2">Belongs to the prominin family.</text>
</comment>
<protein>
    <recommendedName>
        <fullName evidence="12">Prominin</fullName>
    </recommendedName>
</protein>
<name>A0A564YL07_HYMDI</name>
<feature type="chain" id="PRO_5022007859" description="Prominin" evidence="9">
    <location>
        <begin position="26"/>
        <end position="862"/>
    </location>
</feature>
<feature type="transmembrane region" description="Helical" evidence="8">
    <location>
        <begin position="420"/>
        <end position="443"/>
    </location>
</feature>
<keyword evidence="3 8" id="KW-0812">Transmembrane</keyword>
<dbReference type="PANTHER" id="PTHR22730">
    <property type="entry name" value="PROMININ PROM PROTEIN"/>
    <property type="match status" value="1"/>
</dbReference>
<keyword evidence="4 8" id="KW-1133">Transmembrane helix</keyword>
<feature type="transmembrane region" description="Helical" evidence="8">
    <location>
        <begin position="464"/>
        <end position="491"/>
    </location>
</feature>
<evidence type="ECO:0000256" key="4">
    <source>
        <dbReference type="ARBA" id="ARBA00022989"/>
    </source>
</evidence>
<keyword evidence="11" id="KW-1185">Reference proteome</keyword>
<evidence type="ECO:0000256" key="9">
    <source>
        <dbReference type="SAM" id="SignalP"/>
    </source>
</evidence>
<feature type="transmembrane region" description="Helical" evidence="8">
    <location>
        <begin position="90"/>
        <end position="117"/>
    </location>
</feature>
<accession>A0A564YL07</accession>
<dbReference type="PANTHER" id="PTHR22730:SF1">
    <property type="entry name" value="PROMININ-LIKE PROTEIN"/>
    <property type="match status" value="1"/>
</dbReference>
<evidence type="ECO:0000256" key="1">
    <source>
        <dbReference type="ARBA" id="ARBA00004141"/>
    </source>
</evidence>
<evidence type="ECO:0000256" key="8">
    <source>
        <dbReference type="SAM" id="Phobius"/>
    </source>
</evidence>
<dbReference type="GO" id="GO:0016020">
    <property type="term" value="C:membrane"/>
    <property type="evidence" value="ECO:0007669"/>
    <property type="project" value="UniProtKB-SubCell"/>
</dbReference>
<gene>
    <name evidence="10" type="ORF">WMSIL1_LOCUS6965</name>
</gene>
<keyword evidence="6" id="KW-0325">Glycoprotein</keyword>
<evidence type="ECO:0000313" key="10">
    <source>
        <dbReference type="EMBL" id="VUZ47313.1"/>
    </source>
</evidence>
<evidence type="ECO:0000256" key="7">
    <source>
        <dbReference type="SAM" id="MobiDB-lite"/>
    </source>
</evidence>
<feature type="signal peptide" evidence="9">
    <location>
        <begin position="1"/>
        <end position="25"/>
    </location>
</feature>
<sequence length="862" mass="97043">MSSLCYKQLLKIAIFVVFLLQIANANNTATTVQLRKSVQFSYDGAYLFLDLIRGNVSRRATGEMLEVIIDLKNHRYPTILLTAVFKHFPGYMGCLIFGVLFAMLVPMVGIFFCCIRCCGRCGGRLTPMDRKADPYRRVCYTITLALLITIQLAAIVLCFINYQLYYESLTSKDPSIGAIPQFEISSREFQNGMTEVLNAAKNSSSVDLVAQKQRFDAVFDVGLSDFQRDFVDNSSAAAVMKEKETLQQVVYRFAAGSRDSNSMKDFISLLKKVEMELPFIKTNISDILNTECTVNQLSACRELRFTTDNDLKVAYTMDQFQTKDITAFLQILENVQNKVKELDEFDDPLLKMKENVKKAIQPILDDAWNDLSNSPKTREDLVKSLQGFADYIKSFLSGLDELLINYTSSEKPLFQGGNEVFLYSGFAFLCLPAFIILLFYLGLSFGVCGDRPHEEASFCNRGVGANFLLSGIVFTFLFSTLLMIVCTVIFLSAGLVQTEVCRYVTDRYPNGPAVFDDTVEAFFASLKSVGVANVRPFSTLLTRCANESLVDSLGDEAVGIMVSDNSINSFLESILRTFNGVDLISPLRKTAVDTLNKLNEVRDLQRYDFSQALQKTSERLTEISDFEAYITQLESLDIENLKDPIMILKETVSSLTIRMDSPIRQLYADLQSIRGTYNQLAEELNSFSSELDRTVPTSIRIQIESMRPLFLKELRLAVIASWRDIPCTRLHSAATNAVDTVCHNFMNPPNGIWFGLGIFLVLCIPVLIFGVKLVNLYRKTEKYSPDYEQPDYISYHAFYMRPAASEGDAPSRKKRRPRKGKASDRSQSKGDNGSAYGFSHRHGPASNSTYQTVSVYPYDAYE</sequence>
<feature type="transmembrane region" description="Helical" evidence="8">
    <location>
        <begin position="752"/>
        <end position="774"/>
    </location>
</feature>
<keyword evidence="9" id="KW-0732">Signal</keyword>